<feature type="transmembrane region" description="Helical" evidence="1">
    <location>
        <begin position="32"/>
        <end position="49"/>
    </location>
</feature>
<feature type="transmembrane region" description="Helical" evidence="1">
    <location>
        <begin position="233"/>
        <end position="253"/>
    </location>
</feature>
<dbReference type="Pfam" id="PF00892">
    <property type="entry name" value="EamA"/>
    <property type="match status" value="2"/>
</dbReference>
<sequence length="292" mass="31678">MVTGTMIVPVMDAIAKFLGDSMSPVQITWGRFTFQFIIMGMAIIPLYGFKALWPKRPAIHAVRGVLLAVATTFFFFSLQFLPLANAIAIFFVQPMLLTLLAVLFLGEKIGWHRKAAVLAGFLGALLVIQPGSDSFTLAALLPMCAAFFFSCYLVVTRSVANVDHPLIMQFASGFGATIALSLALLLGMLLDSPAWTPVVPDLPQWGWLMLIGVIAAAGHLLVVIAVNRAPASLLAPFGYVEIIAATYLGWLIFDEWPDTLSWLGIAVIVMSGLYVFVREQRQGSNSLEPTNG</sequence>
<feature type="domain" description="EamA" evidence="2">
    <location>
        <begin position="138"/>
        <end position="272"/>
    </location>
</feature>
<feature type="transmembrane region" description="Helical" evidence="1">
    <location>
        <begin position="137"/>
        <end position="155"/>
    </location>
</feature>
<dbReference type="KEGG" id="gai:IMCC3135_08875"/>
<keyword evidence="1" id="KW-0812">Transmembrane</keyword>
<evidence type="ECO:0000313" key="4">
    <source>
        <dbReference type="Proteomes" id="UP000250079"/>
    </source>
</evidence>
<dbReference type="PANTHER" id="PTHR22911:SF103">
    <property type="entry name" value="BLR2811 PROTEIN"/>
    <property type="match status" value="1"/>
</dbReference>
<organism evidence="3 4">
    <name type="scientific">Granulosicoccus antarcticus IMCC3135</name>
    <dbReference type="NCBI Taxonomy" id="1192854"/>
    <lineage>
        <taxon>Bacteria</taxon>
        <taxon>Pseudomonadati</taxon>
        <taxon>Pseudomonadota</taxon>
        <taxon>Gammaproteobacteria</taxon>
        <taxon>Chromatiales</taxon>
        <taxon>Granulosicoccaceae</taxon>
        <taxon>Granulosicoccus</taxon>
    </lineage>
</organism>
<evidence type="ECO:0000313" key="3">
    <source>
        <dbReference type="EMBL" id="ASJ71873.1"/>
    </source>
</evidence>
<keyword evidence="4" id="KW-1185">Reference proteome</keyword>
<feature type="transmembrane region" description="Helical" evidence="1">
    <location>
        <begin position="259"/>
        <end position="277"/>
    </location>
</feature>
<dbReference type="InterPro" id="IPR000620">
    <property type="entry name" value="EamA_dom"/>
</dbReference>
<feature type="transmembrane region" description="Helical" evidence="1">
    <location>
        <begin position="115"/>
        <end position="131"/>
    </location>
</feature>
<gene>
    <name evidence="3" type="primary">ribN_4</name>
    <name evidence="3" type="ORF">IMCC3135_08875</name>
</gene>
<keyword evidence="1" id="KW-1133">Transmembrane helix</keyword>
<dbReference type="EMBL" id="CP018632">
    <property type="protein sequence ID" value="ASJ71873.1"/>
    <property type="molecule type" value="Genomic_DNA"/>
</dbReference>
<reference evidence="3 4" key="1">
    <citation type="submission" date="2016-12" db="EMBL/GenBank/DDBJ databases">
        <authorList>
            <person name="Song W.-J."/>
            <person name="Kurnit D.M."/>
        </authorList>
    </citation>
    <scope>NUCLEOTIDE SEQUENCE [LARGE SCALE GENOMIC DNA]</scope>
    <source>
        <strain evidence="3 4">IMCC3135</strain>
    </source>
</reference>
<feature type="transmembrane region" description="Helical" evidence="1">
    <location>
        <begin position="87"/>
        <end position="106"/>
    </location>
</feature>
<feature type="transmembrane region" description="Helical" evidence="1">
    <location>
        <begin position="205"/>
        <end position="226"/>
    </location>
</feature>
<name>A0A2Z2NL55_9GAMM</name>
<accession>A0A2Z2NL55</accession>
<dbReference type="Proteomes" id="UP000250079">
    <property type="component" value="Chromosome"/>
</dbReference>
<feature type="domain" description="EamA" evidence="2">
    <location>
        <begin position="11"/>
        <end position="128"/>
    </location>
</feature>
<protein>
    <submittedName>
        <fullName evidence="3">Riboflavin transporter</fullName>
    </submittedName>
</protein>
<feature type="transmembrane region" description="Helical" evidence="1">
    <location>
        <begin position="61"/>
        <end position="81"/>
    </location>
</feature>
<dbReference type="AlphaFoldDB" id="A0A2Z2NL55"/>
<evidence type="ECO:0000259" key="2">
    <source>
        <dbReference type="Pfam" id="PF00892"/>
    </source>
</evidence>
<proteinExistence type="predicted"/>
<evidence type="ECO:0000256" key="1">
    <source>
        <dbReference type="SAM" id="Phobius"/>
    </source>
</evidence>
<feature type="transmembrane region" description="Helical" evidence="1">
    <location>
        <begin position="167"/>
        <end position="190"/>
    </location>
</feature>
<dbReference type="GO" id="GO:0016020">
    <property type="term" value="C:membrane"/>
    <property type="evidence" value="ECO:0007669"/>
    <property type="project" value="InterPro"/>
</dbReference>
<keyword evidence="1" id="KW-0472">Membrane</keyword>
<dbReference type="SUPFAM" id="SSF103481">
    <property type="entry name" value="Multidrug resistance efflux transporter EmrE"/>
    <property type="match status" value="2"/>
</dbReference>
<dbReference type="PANTHER" id="PTHR22911">
    <property type="entry name" value="ACYL-MALONYL CONDENSING ENZYME-RELATED"/>
    <property type="match status" value="1"/>
</dbReference>
<dbReference type="InterPro" id="IPR037185">
    <property type="entry name" value="EmrE-like"/>
</dbReference>